<dbReference type="AlphaFoldDB" id="A0A2S9IUF1"/>
<dbReference type="Proteomes" id="UP000239434">
    <property type="component" value="Unassembled WGS sequence"/>
</dbReference>
<keyword evidence="2" id="KW-1185">Reference proteome</keyword>
<proteinExistence type="predicted"/>
<organism evidence="1 2">
    <name type="scientific">Phyllobacterium phragmitis</name>
    <dbReference type="NCBI Taxonomy" id="2670329"/>
    <lineage>
        <taxon>Bacteria</taxon>
        <taxon>Pseudomonadati</taxon>
        <taxon>Pseudomonadota</taxon>
        <taxon>Alphaproteobacteria</taxon>
        <taxon>Hyphomicrobiales</taxon>
        <taxon>Phyllobacteriaceae</taxon>
        <taxon>Phyllobacterium</taxon>
    </lineage>
</organism>
<dbReference type="RefSeq" id="WP_105741048.1">
    <property type="nucleotide sequence ID" value="NZ_PVBR01000004.1"/>
</dbReference>
<reference evidence="1 2" key="1">
    <citation type="submission" date="2018-02" db="EMBL/GenBank/DDBJ databases">
        <title>The draft genome of Phyllobacterium sp. 1N-3.</title>
        <authorList>
            <person name="Liu L."/>
            <person name="Li L."/>
            <person name="Zhang X."/>
            <person name="Wang T."/>
            <person name="Liang L."/>
        </authorList>
    </citation>
    <scope>NUCLEOTIDE SEQUENCE [LARGE SCALE GENOMIC DNA]</scope>
    <source>
        <strain evidence="1 2">1N-3</strain>
    </source>
</reference>
<dbReference type="EMBL" id="PVBR01000004">
    <property type="protein sequence ID" value="PRD44163.1"/>
    <property type="molecule type" value="Genomic_DNA"/>
</dbReference>
<sequence length="70" mass="7825">MQRYRFDQKAILIPAIAELLNRGVGVDEIDIHLSRIGPVDLDLFQQCLGDMLGDVLASSEMLDHDNRMAA</sequence>
<protein>
    <submittedName>
        <fullName evidence="1">Uncharacterized protein</fullName>
    </submittedName>
</protein>
<comment type="caution">
    <text evidence="1">The sequence shown here is derived from an EMBL/GenBank/DDBJ whole genome shotgun (WGS) entry which is preliminary data.</text>
</comment>
<gene>
    <name evidence="1" type="ORF">C5748_06020</name>
</gene>
<accession>A0A2S9IUF1</accession>
<evidence type="ECO:0000313" key="2">
    <source>
        <dbReference type="Proteomes" id="UP000239434"/>
    </source>
</evidence>
<name>A0A2S9IUF1_9HYPH</name>
<evidence type="ECO:0000313" key="1">
    <source>
        <dbReference type="EMBL" id="PRD44163.1"/>
    </source>
</evidence>